<evidence type="ECO:0000313" key="2">
    <source>
        <dbReference type="EMBL" id="SDF21857.1"/>
    </source>
</evidence>
<proteinExistence type="predicted"/>
<sequence length="707" mass="76992">MSRPSKAFFLISSLGLLAGLSGLPAAAGPTGTAWGYNSYGVPGLIDMPGAFGREDGELSYGVSHFQNQTRHALTFQISERFSASFRYALLYNIRRHPGGTVGPYRYDRSFSVQYRFLDEGTYRPAFAIGINDIVGTGIYGGEYVVASKTLSPQLRASLGLGWGRLGSHGGFSNPLGVLASRFKTRRMRTSDGLGGSFNAGEWFHGDAAFFGGLEWRPNDRWRLVAEYSSDDYAREDGAAFDRKSPLNFGVDYHHNDRTTLSARYLYGSELGLQVTYALNPKQPRMGSGLDAAPPPVVPRAGLAGQSPDLDDSALIAAVRTALDKEGLSLHGLARDGDTLRIQIGNDRYPIAAQATGRAARALTGLAPAHVERFEIRLTEKGMPVSSVLLRRADLEALEFHPVASDLMRARTRIADAPQSLAPNGGHFPAFTAALEPYVTPSFFDPDSPLRIDAGAAATARYEPMAGLVFSGRLQQKLAGNLDKTIRPSTSVLPHVRSDGYLYAKGSDTSLTELTAAWYLRPGRDLYGRVTFGLLEQMYGGVSSELLWKPQNSRLALGAEVNWTKQRAFDDMFGFRDYDVATGHVSAYYQFDGGFMGQIDVGRYLAGDTGATLTLAREFDNGWKIGAFATLTNVSSEDFGEGSFDKGISLTIPIDWITGKPERRAINTTIRPVQRDGGARLSVPGRLYETVRGQQASALDASWGRFWK</sequence>
<dbReference type="Pfam" id="PF06082">
    <property type="entry name" value="YjbH"/>
    <property type="match status" value="1"/>
</dbReference>
<name>A0A1G7JA58_RHOCA</name>
<reference evidence="2 3" key="1">
    <citation type="submission" date="2016-10" db="EMBL/GenBank/DDBJ databases">
        <authorList>
            <person name="de Groot N.N."/>
        </authorList>
    </citation>
    <scope>NUCLEOTIDE SEQUENCE [LARGE SCALE GENOMIC DNA]</scope>
    <source>
        <strain evidence="3">DSM 938 / 37b4</strain>
    </source>
</reference>
<dbReference type="OrthoDB" id="19542at2"/>
<organism evidence="2 3">
    <name type="scientific">Rhodobacter capsulatus</name>
    <name type="common">Rhodopseudomonas capsulata</name>
    <dbReference type="NCBI Taxonomy" id="1061"/>
    <lineage>
        <taxon>Bacteria</taxon>
        <taxon>Pseudomonadati</taxon>
        <taxon>Pseudomonadota</taxon>
        <taxon>Alphaproteobacteria</taxon>
        <taxon>Rhodobacterales</taxon>
        <taxon>Rhodobacter group</taxon>
        <taxon>Rhodobacter</taxon>
    </lineage>
</organism>
<dbReference type="AlphaFoldDB" id="A0A1G7JA58"/>
<evidence type="ECO:0000256" key="1">
    <source>
        <dbReference type="SAM" id="SignalP"/>
    </source>
</evidence>
<dbReference type="SUPFAM" id="SSF56935">
    <property type="entry name" value="Porins"/>
    <property type="match status" value="1"/>
</dbReference>
<dbReference type="InterPro" id="IPR010344">
    <property type="entry name" value="YbjH"/>
</dbReference>
<keyword evidence="1" id="KW-0732">Signal</keyword>
<protein>
    <submittedName>
        <fullName evidence="2">Exopolysaccharide biosynthesis protein YbjH</fullName>
    </submittedName>
</protein>
<dbReference type="Proteomes" id="UP000183812">
    <property type="component" value="Unassembled WGS sequence"/>
</dbReference>
<dbReference type="EMBL" id="FNAY01000008">
    <property type="protein sequence ID" value="SDF21857.1"/>
    <property type="molecule type" value="Genomic_DNA"/>
</dbReference>
<feature type="chain" id="PRO_5010360496" evidence="1">
    <location>
        <begin position="28"/>
        <end position="707"/>
    </location>
</feature>
<accession>A0A1G7JA58</accession>
<feature type="signal peptide" evidence="1">
    <location>
        <begin position="1"/>
        <end position="27"/>
    </location>
</feature>
<gene>
    <name evidence="2" type="ORF">SAMN04244550_01870</name>
</gene>
<dbReference type="RefSeq" id="WP_074553798.1">
    <property type="nucleotide sequence ID" value="NZ_CP119563.1"/>
</dbReference>
<evidence type="ECO:0000313" key="3">
    <source>
        <dbReference type="Proteomes" id="UP000183812"/>
    </source>
</evidence>